<organism evidence="1 2">
    <name type="scientific">[Eubacterium] siraeum DSM 15702</name>
    <dbReference type="NCBI Taxonomy" id="428128"/>
    <lineage>
        <taxon>Bacteria</taxon>
        <taxon>Bacillati</taxon>
        <taxon>Bacillota</taxon>
        <taxon>Clostridia</taxon>
        <taxon>Eubacteriales</taxon>
        <taxon>Oscillospiraceae</taxon>
        <taxon>Oscillospiraceae incertae sedis</taxon>
    </lineage>
</organism>
<dbReference type="EMBL" id="ABCA03000044">
    <property type="protein sequence ID" value="EDS00883.1"/>
    <property type="molecule type" value="Genomic_DNA"/>
</dbReference>
<evidence type="ECO:0000313" key="2">
    <source>
        <dbReference type="Proteomes" id="UP000005326"/>
    </source>
</evidence>
<dbReference type="AlphaFoldDB" id="B0MMV5"/>
<gene>
    <name evidence="1" type="ORF">EUBSIR_01165</name>
</gene>
<reference evidence="1" key="2">
    <citation type="submission" date="2014-06" db="EMBL/GenBank/DDBJ databases">
        <title>Draft genome sequence of Eubacterium siraeum (DSM 15702).</title>
        <authorList>
            <person name="Sudarsanam P."/>
            <person name="Ley R."/>
            <person name="Guruge J."/>
            <person name="Turnbaugh P.J."/>
            <person name="Mahowald M."/>
            <person name="Liep D."/>
            <person name="Gordon J."/>
        </authorList>
    </citation>
    <scope>NUCLEOTIDE SEQUENCE</scope>
    <source>
        <strain evidence="1">DSM 15702</strain>
    </source>
</reference>
<accession>B0MMV5</accession>
<keyword evidence="2" id="KW-1185">Reference proteome</keyword>
<sequence length="87" mass="9605">MQNHISTQTIAVRKASGIVRKISLMVLTEYNPSGSRPNFFGRQHLTFDKGGKCDSVFRGIVRFWEGWFGRKGGGAFERAVGGGTGKR</sequence>
<proteinExistence type="predicted"/>
<name>B0MMV5_9FIRM</name>
<comment type="caution">
    <text evidence="1">The sequence shown here is derived from an EMBL/GenBank/DDBJ whole genome shotgun (WGS) entry which is preliminary data.</text>
</comment>
<reference evidence="1" key="1">
    <citation type="submission" date="2007-10" db="EMBL/GenBank/DDBJ databases">
        <authorList>
            <person name="Fulton L."/>
            <person name="Clifton S."/>
            <person name="Fulton B."/>
            <person name="Xu J."/>
            <person name="Minx P."/>
            <person name="Pepin K.H."/>
            <person name="Johnson M."/>
            <person name="Thiruvilangam P."/>
            <person name="Bhonagiri V."/>
            <person name="Nash W.E."/>
            <person name="Mardis E.R."/>
            <person name="Wilson R.K."/>
        </authorList>
    </citation>
    <scope>NUCLEOTIDE SEQUENCE [LARGE SCALE GENOMIC DNA]</scope>
    <source>
        <strain evidence="1">DSM 15702</strain>
    </source>
</reference>
<evidence type="ECO:0000313" key="1">
    <source>
        <dbReference type="EMBL" id="EDS00883.1"/>
    </source>
</evidence>
<protein>
    <submittedName>
        <fullName evidence="1">Uncharacterized protein</fullName>
    </submittedName>
</protein>
<dbReference type="Proteomes" id="UP000005326">
    <property type="component" value="Unassembled WGS sequence"/>
</dbReference>